<comment type="caution">
    <text evidence="2">The sequence shown here is derived from an EMBL/GenBank/DDBJ whole genome shotgun (WGS) entry which is preliminary data.</text>
</comment>
<dbReference type="InterPro" id="IPR001623">
    <property type="entry name" value="DnaJ_domain"/>
</dbReference>
<dbReference type="InterPro" id="IPR036869">
    <property type="entry name" value="J_dom_sf"/>
</dbReference>
<dbReference type="PROSITE" id="PS50076">
    <property type="entry name" value="DNAJ_2"/>
    <property type="match status" value="1"/>
</dbReference>
<dbReference type="RefSeq" id="WP_119585246.1">
    <property type="nucleotide sequence ID" value="NZ_CAWODQ010000012.1"/>
</dbReference>
<organism evidence="2 3">
    <name type="scientific">Aurantiacibacter zhengii</name>
    <dbReference type="NCBI Taxonomy" id="2307003"/>
    <lineage>
        <taxon>Bacteria</taxon>
        <taxon>Pseudomonadati</taxon>
        <taxon>Pseudomonadota</taxon>
        <taxon>Alphaproteobacteria</taxon>
        <taxon>Sphingomonadales</taxon>
        <taxon>Erythrobacteraceae</taxon>
        <taxon>Aurantiacibacter</taxon>
    </lineage>
</organism>
<dbReference type="PRINTS" id="PR00625">
    <property type="entry name" value="JDOMAIN"/>
</dbReference>
<protein>
    <submittedName>
        <fullName evidence="2">Molecular chaperone DnaJ</fullName>
    </submittedName>
</protein>
<dbReference type="Gene3D" id="1.10.287.110">
    <property type="entry name" value="DnaJ domain"/>
    <property type="match status" value="1"/>
</dbReference>
<evidence type="ECO:0000313" key="3">
    <source>
        <dbReference type="Proteomes" id="UP000286576"/>
    </source>
</evidence>
<accession>A0A418NU02</accession>
<dbReference type="SMART" id="SM00271">
    <property type="entry name" value="DnaJ"/>
    <property type="match status" value="1"/>
</dbReference>
<dbReference type="AlphaFoldDB" id="A0A418NU02"/>
<feature type="domain" description="J" evidence="1">
    <location>
        <begin position="137"/>
        <end position="194"/>
    </location>
</feature>
<dbReference type="SUPFAM" id="SSF46565">
    <property type="entry name" value="Chaperone J-domain"/>
    <property type="match status" value="1"/>
</dbReference>
<sequence length="196" mass="22597">MRNQRFYGRYESEGRVCEHPTCREAGEFRAPGTRGNSFDGPGEWRWFCLEHVREFNAGYDWFEGMNADEIYAAQAPGSGWNTESAAFRPTAGMDGMPRWADFHDPLDAIGARAADIRRAAQGRSYAEHSRFTPREREALTVMGLGPKADRPELRRRYSELVRRYHPDRNGGDRAYENRLQRVVEAYQLLRRAEAFG</sequence>
<dbReference type="Proteomes" id="UP000286576">
    <property type="component" value="Unassembled WGS sequence"/>
</dbReference>
<keyword evidence="3" id="KW-1185">Reference proteome</keyword>
<dbReference type="EMBL" id="QXFL01000002">
    <property type="protein sequence ID" value="RIV87632.1"/>
    <property type="molecule type" value="Genomic_DNA"/>
</dbReference>
<dbReference type="CDD" id="cd06257">
    <property type="entry name" value="DnaJ"/>
    <property type="match status" value="1"/>
</dbReference>
<dbReference type="Pfam" id="PF00226">
    <property type="entry name" value="DnaJ"/>
    <property type="match status" value="1"/>
</dbReference>
<name>A0A418NU02_9SPHN</name>
<evidence type="ECO:0000313" key="2">
    <source>
        <dbReference type="EMBL" id="RIV87632.1"/>
    </source>
</evidence>
<reference evidence="2 3" key="1">
    <citation type="submission" date="2018-08" db="EMBL/GenBank/DDBJ databases">
        <title>Erythrobacter zhengii sp.nov., a bacterium isolated from deep-sea sediment.</title>
        <authorList>
            <person name="Fang C."/>
            <person name="Wu Y.-H."/>
            <person name="Sun C."/>
            <person name="Wang H."/>
            <person name="Cheng H."/>
            <person name="Meng F.-X."/>
            <person name="Wang C.-S."/>
            <person name="Xu X.-W."/>
        </authorList>
    </citation>
    <scope>NUCLEOTIDE SEQUENCE [LARGE SCALE GENOMIC DNA]</scope>
    <source>
        <strain evidence="2 3">V18</strain>
    </source>
</reference>
<evidence type="ECO:0000259" key="1">
    <source>
        <dbReference type="PROSITE" id="PS50076"/>
    </source>
</evidence>
<dbReference type="OrthoDB" id="9786294at2"/>
<proteinExistence type="predicted"/>
<gene>
    <name evidence="2" type="ORF">D2V07_04620</name>
</gene>